<proteinExistence type="predicted"/>
<reference evidence="1" key="1">
    <citation type="submission" date="2020-12" db="EMBL/GenBank/DDBJ databases">
        <title>Prauserella sp. ASG 168, a novel actinomycete isolated from cave rock.</title>
        <authorList>
            <person name="Suriyachadkun C."/>
        </authorList>
    </citation>
    <scope>NUCLEOTIDE SEQUENCE</scope>
    <source>
        <strain evidence="1">ASG 168</strain>
    </source>
</reference>
<organism evidence="1 2">
    <name type="scientific">Prauserella cavernicola</name>
    <dbReference type="NCBI Taxonomy" id="2800127"/>
    <lineage>
        <taxon>Bacteria</taxon>
        <taxon>Bacillati</taxon>
        <taxon>Actinomycetota</taxon>
        <taxon>Actinomycetes</taxon>
        <taxon>Pseudonocardiales</taxon>
        <taxon>Pseudonocardiaceae</taxon>
        <taxon>Prauserella</taxon>
    </lineage>
</organism>
<dbReference type="EMBL" id="JAENJH010000007">
    <property type="protein sequence ID" value="MBK1787670.1"/>
    <property type="molecule type" value="Genomic_DNA"/>
</dbReference>
<dbReference type="Pfam" id="PF11387">
    <property type="entry name" value="DUF2795"/>
    <property type="match status" value="1"/>
</dbReference>
<comment type="caution">
    <text evidence="1">The sequence shown here is derived from an EMBL/GenBank/DDBJ whole genome shotgun (WGS) entry which is preliminary data.</text>
</comment>
<dbReference type="Proteomes" id="UP000635245">
    <property type="component" value="Unassembled WGS sequence"/>
</dbReference>
<dbReference type="InterPro" id="IPR021527">
    <property type="entry name" value="DUF2795"/>
</dbReference>
<gene>
    <name evidence="1" type="ORF">JHE00_25365</name>
</gene>
<protein>
    <submittedName>
        <fullName evidence="1">DUF2795 domain-containing protein</fullName>
    </submittedName>
</protein>
<dbReference type="RefSeq" id="WP_200322538.1">
    <property type="nucleotide sequence ID" value="NZ_JAENJH010000007.1"/>
</dbReference>
<accession>A0A934QWG7</accession>
<dbReference type="AlphaFoldDB" id="A0A934QWG7"/>
<sequence length="69" mass="7559">MTTRDDLRAQKALQGLRFPADKREILEYAQTRDAGEKTLAALRALPEGTYANNDDVEAAVPQSPDNALS</sequence>
<evidence type="ECO:0000313" key="1">
    <source>
        <dbReference type="EMBL" id="MBK1787670.1"/>
    </source>
</evidence>
<name>A0A934QWG7_9PSEU</name>
<evidence type="ECO:0000313" key="2">
    <source>
        <dbReference type="Proteomes" id="UP000635245"/>
    </source>
</evidence>
<keyword evidence="2" id="KW-1185">Reference proteome</keyword>